<sequence length="510" mass="56833">MSSFDEKATPSPDIDHADSQTHSSEHYDDHRDAAPRGWMYKARKFGPLTIPYYASPKAQLLLVAFVCFLCPGMFNAVNGLGGGGQLNARASNDSNTALYSTFAVVGFFAGTVTNTIGIRWSMAFGGIGYSVYIAAYLCYNFTANLGFITFAGALLGVCAGILWSAQGAIMMSYPLESEKGRFISWFWMIFNMGGVIGSLVPLGQNIHNNHNGTVSNGTYIGFLILTFVGGMLAWVLVDAKKVIRSDGSKVILMKHPTWKSEFIGLWETLVSDPWVLLLFPMFFASNWFYTYQFNGVNLARFTVRTRSLNNVLYWFMQIVGAWVFGNALDYDKFRRTTRAKACWAALFVLTMAIWGGGYVFQIDYTRTSVQDNPDLIIDWVEGRYIGPMFLYMFYGFYDAAWQTSVYWFMGAISNNSRKLANYAGFYKGIQSAGGAIMWRLDGLQTPYMNMFASCWGLLGGSLLVALPIMIAKIRDTIPVEEDLQFTDETIADVKGAKPVRTTSTDIESKA</sequence>
<feature type="transmembrane region" description="Helical" evidence="6">
    <location>
        <begin position="60"/>
        <end position="77"/>
    </location>
</feature>
<protein>
    <submittedName>
        <fullName evidence="7">Major facilitator superfamily, MFS transporter superfamily</fullName>
    </submittedName>
</protein>
<dbReference type="SUPFAM" id="SSF103473">
    <property type="entry name" value="MFS general substrate transporter"/>
    <property type="match status" value="1"/>
</dbReference>
<evidence type="ECO:0000256" key="1">
    <source>
        <dbReference type="ARBA" id="ARBA00004141"/>
    </source>
</evidence>
<feature type="transmembrane region" description="Helical" evidence="6">
    <location>
        <begin position="450"/>
        <end position="470"/>
    </location>
</feature>
<name>A0A9Q9AXH2_9PEZI</name>
<evidence type="ECO:0000256" key="3">
    <source>
        <dbReference type="ARBA" id="ARBA00022989"/>
    </source>
</evidence>
<dbReference type="GO" id="GO:0016020">
    <property type="term" value="C:membrane"/>
    <property type="evidence" value="ECO:0007669"/>
    <property type="project" value="UniProtKB-SubCell"/>
</dbReference>
<dbReference type="EMBL" id="CP099424">
    <property type="protein sequence ID" value="USW54998.1"/>
    <property type="molecule type" value="Genomic_DNA"/>
</dbReference>
<feature type="transmembrane region" description="Helical" evidence="6">
    <location>
        <begin position="182"/>
        <end position="199"/>
    </location>
</feature>
<comment type="subcellular location">
    <subcellularLocation>
        <location evidence="1">Membrane</location>
        <topology evidence="1">Multi-pass membrane protein</topology>
    </subcellularLocation>
</comment>
<evidence type="ECO:0000256" key="2">
    <source>
        <dbReference type="ARBA" id="ARBA00022692"/>
    </source>
</evidence>
<feature type="transmembrane region" description="Helical" evidence="6">
    <location>
        <begin position="97"/>
        <end position="116"/>
    </location>
</feature>
<evidence type="ECO:0000256" key="6">
    <source>
        <dbReference type="SAM" id="Phobius"/>
    </source>
</evidence>
<dbReference type="AlphaFoldDB" id="A0A9Q9AXH2"/>
<evidence type="ECO:0000313" key="8">
    <source>
        <dbReference type="Proteomes" id="UP001056384"/>
    </source>
</evidence>
<evidence type="ECO:0000256" key="4">
    <source>
        <dbReference type="ARBA" id="ARBA00023136"/>
    </source>
</evidence>
<dbReference type="InterPro" id="IPR010291">
    <property type="entry name" value="Ion_channel_UNC-93"/>
</dbReference>
<feature type="transmembrane region" description="Helical" evidence="6">
    <location>
        <begin position="219"/>
        <end position="237"/>
    </location>
</feature>
<feature type="transmembrane region" description="Helical" evidence="6">
    <location>
        <begin position="311"/>
        <end position="329"/>
    </location>
</feature>
<accession>A0A9Q9AXH2</accession>
<gene>
    <name evidence="7" type="ORF">Slin15195_G083170</name>
</gene>
<keyword evidence="4 6" id="KW-0472">Membrane</keyword>
<dbReference type="Proteomes" id="UP001056384">
    <property type="component" value="Chromosome 7"/>
</dbReference>
<dbReference type="InterPro" id="IPR036259">
    <property type="entry name" value="MFS_trans_sf"/>
</dbReference>
<feature type="transmembrane region" description="Helical" evidence="6">
    <location>
        <begin position="148"/>
        <end position="170"/>
    </location>
</feature>
<evidence type="ECO:0000256" key="5">
    <source>
        <dbReference type="SAM" id="MobiDB-lite"/>
    </source>
</evidence>
<dbReference type="CDD" id="cd06178">
    <property type="entry name" value="MFS_unc93-like"/>
    <property type="match status" value="1"/>
</dbReference>
<dbReference type="Pfam" id="PF05978">
    <property type="entry name" value="UNC-93"/>
    <property type="match status" value="1"/>
</dbReference>
<dbReference type="PANTHER" id="PTHR23294">
    <property type="entry name" value="ET TRANSLATION PRODUCT-RELATED"/>
    <property type="match status" value="1"/>
</dbReference>
<reference evidence="7" key="1">
    <citation type="submission" date="2022-06" db="EMBL/GenBank/DDBJ databases">
        <title>Complete genome sequences of two strains of the flax pathogen Septoria linicola.</title>
        <authorList>
            <person name="Lapalu N."/>
            <person name="Simon A."/>
            <person name="Demenou B."/>
            <person name="Paumier D."/>
            <person name="Guillot M.-P."/>
            <person name="Gout L."/>
            <person name="Valade R."/>
        </authorList>
    </citation>
    <scope>NUCLEOTIDE SEQUENCE</scope>
    <source>
        <strain evidence="7">SE15195</strain>
    </source>
</reference>
<keyword evidence="2 6" id="KW-0812">Transmembrane</keyword>
<dbReference type="PANTHER" id="PTHR23294:SF59">
    <property type="entry name" value="UNC93-LIKE PROTEIN C922.05C"/>
    <property type="match status" value="1"/>
</dbReference>
<feature type="transmembrane region" description="Helical" evidence="6">
    <location>
        <begin position="341"/>
        <end position="360"/>
    </location>
</feature>
<dbReference type="OrthoDB" id="196103at2759"/>
<dbReference type="Gene3D" id="1.20.1250.20">
    <property type="entry name" value="MFS general substrate transporter like domains"/>
    <property type="match status" value="1"/>
</dbReference>
<feature type="transmembrane region" description="Helical" evidence="6">
    <location>
        <begin position="123"/>
        <end position="142"/>
    </location>
</feature>
<keyword evidence="8" id="KW-1185">Reference proteome</keyword>
<proteinExistence type="predicted"/>
<organism evidence="7 8">
    <name type="scientific">Septoria linicola</name>
    <dbReference type="NCBI Taxonomy" id="215465"/>
    <lineage>
        <taxon>Eukaryota</taxon>
        <taxon>Fungi</taxon>
        <taxon>Dikarya</taxon>
        <taxon>Ascomycota</taxon>
        <taxon>Pezizomycotina</taxon>
        <taxon>Dothideomycetes</taxon>
        <taxon>Dothideomycetidae</taxon>
        <taxon>Mycosphaerellales</taxon>
        <taxon>Mycosphaerellaceae</taxon>
        <taxon>Septoria</taxon>
    </lineage>
</organism>
<evidence type="ECO:0000313" key="7">
    <source>
        <dbReference type="EMBL" id="USW54998.1"/>
    </source>
</evidence>
<dbReference type="InterPro" id="IPR051617">
    <property type="entry name" value="UNC-93-like_regulator"/>
</dbReference>
<feature type="transmembrane region" description="Helical" evidence="6">
    <location>
        <begin position="419"/>
        <end position="438"/>
    </location>
</feature>
<keyword evidence="3 6" id="KW-1133">Transmembrane helix</keyword>
<feature type="region of interest" description="Disordered" evidence="5">
    <location>
        <begin position="1"/>
        <end position="30"/>
    </location>
</feature>